<dbReference type="PROSITE" id="PS51409">
    <property type="entry name" value="ARGINASE_2"/>
    <property type="match status" value="1"/>
</dbReference>
<evidence type="ECO:0008006" key="6">
    <source>
        <dbReference type="Google" id="ProtNLM"/>
    </source>
</evidence>
<accession>A0A7R9A0X7</accession>
<dbReference type="PANTHER" id="PTHR11358:SF26">
    <property type="entry name" value="GUANIDINO ACID HYDROLASE, MITOCHONDRIAL"/>
    <property type="match status" value="1"/>
</dbReference>
<dbReference type="PRINTS" id="PR00116">
    <property type="entry name" value="ARGINASE"/>
</dbReference>
<protein>
    <recommendedName>
        <fullName evidence="6">Agmatinase</fullName>
    </recommendedName>
</protein>
<dbReference type="GO" id="GO:0046872">
    <property type="term" value="F:metal ion binding"/>
    <property type="evidence" value="ECO:0007669"/>
    <property type="project" value="UniProtKB-KW"/>
</dbReference>
<name>A0A7R9A0X7_9CRUS</name>
<gene>
    <name evidence="4" type="ORF">DSTB1V02_LOCUS4029</name>
</gene>
<comment type="similarity">
    <text evidence="3">Belongs to the arginase family.</text>
</comment>
<evidence type="ECO:0000256" key="1">
    <source>
        <dbReference type="ARBA" id="ARBA00022723"/>
    </source>
</evidence>
<dbReference type="GO" id="GO:0008783">
    <property type="term" value="F:agmatinase activity"/>
    <property type="evidence" value="ECO:0007669"/>
    <property type="project" value="TreeGrafter"/>
</dbReference>
<evidence type="ECO:0000313" key="4">
    <source>
        <dbReference type="EMBL" id="CAD7244127.1"/>
    </source>
</evidence>
<keyword evidence="2" id="KW-0378">Hydrolase</keyword>
<dbReference type="EMBL" id="LR900084">
    <property type="protein sequence ID" value="CAD7244127.1"/>
    <property type="molecule type" value="Genomic_DNA"/>
</dbReference>
<dbReference type="OrthoDB" id="9992747at2759"/>
<sequence>MAARGFTTFLARASKKGLSNCPSARSTRVSPIIWSSRGYRELNRPPTANEMPRPAGIASFMRLPVQKDAKGLNACFVGVPLDIGTSNRPGTRFGPRQIRTESVMCRAFNKDTGAAPYESLNVGDIGDVPVNIYNLEKAVEDIKKFYSAKILAMNCIPITLGGEHTISYPILLAMKAKHGPVAMIHVDAHMDVSPAMMGNKIAHGTPFRRAVEAGCLQGNLVWQIGIRGQDYDYSDLKYAKEQGFHVIEAKDCWYKSLVPLMDNIKKELKDTPVYLSFDIDGIDPAFAPGTGEDSI</sequence>
<keyword evidence="1" id="KW-0479">Metal-binding</keyword>
<evidence type="ECO:0000256" key="3">
    <source>
        <dbReference type="PROSITE-ProRule" id="PRU00742"/>
    </source>
</evidence>
<dbReference type="CDD" id="cd11592">
    <property type="entry name" value="Agmatinase_PAH"/>
    <property type="match status" value="1"/>
</dbReference>
<dbReference type="EMBL" id="CAJPEV010000567">
    <property type="protein sequence ID" value="CAG0886525.1"/>
    <property type="molecule type" value="Genomic_DNA"/>
</dbReference>
<dbReference type="SUPFAM" id="SSF52768">
    <property type="entry name" value="Arginase/deacetylase"/>
    <property type="match status" value="1"/>
</dbReference>
<keyword evidence="5" id="KW-1185">Reference proteome</keyword>
<dbReference type="PANTHER" id="PTHR11358">
    <property type="entry name" value="ARGINASE/AGMATINASE"/>
    <property type="match status" value="1"/>
</dbReference>
<dbReference type="InterPro" id="IPR006035">
    <property type="entry name" value="Ureohydrolase"/>
</dbReference>
<evidence type="ECO:0000256" key="2">
    <source>
        <dbReference type="ARBA" id="ARBA00022801"/>
    </source>
</evidence>
<evidence type="ECO:0000313" key="5">
    <source>
        <dbReference type="Proteomes" id="UP000677054"/>
    </source>
</evidence>
<dbReference type="Gene3D" id="3.40.800.10">
    <property type="entry name" value="Ureohydrolase domain"/>
    <property type="match status" value="1"/>
</dbReference>
<dbReference type="Proteomes" id="UP000677054">
    <property type="component" value="Unassembled WGS sequence"/>
</dbReference>
<dbReference type="GO" id="GO:0033389">
    <property type="term" value="P:putrescine biosynthetic process from arginine, via agmatine"/>
    <property type="evidence" value="ECO:0007669"/>
    <property type="project" value="TreeGrafter"/>
</dbReference>
<proteinExistence type="inferred from homology"/>
<dbReference type="InterPro" id="IPR023696">
    <property type="entry name" value="Ureohydrolase_dom_sf"/>
</dbReference>
<organism evidence="4">
    <name type="scientific">Darwinula stevensoni</name>
    <dbReference type="NCBI Taxonomy" id="69355"/>
    <lineage>
        <taxon>Eukaryota</taxon>
        <taxon>Metazoa</taxon>
        <taxon>Ecdysozoa</taxon>
        <taxon>Arthropoda</taxon>
        <taxon>Crustacea</taxon>
        <taxon>Oligostraca</taxon>
        <taxon>Ostracoda</taxon>
        <taxon>Podocopa</taxon>
        <taxon>Podocopida</taxon>
        <taxon>Darwinulocopina</taxon>
        <taxon>Darwinuloidea</taxon>
        <taxon>Darwinulidae</taxon>
        <taxon>Darwinula</taxon>
    </lineage>
</organism>
<dbReference type="Pfam" id="PF00491">
    <property type="entry name" value="Arginase"/>
    <property type="match status" value="1"/>
</dbReference>
<dbReference type="AlphaFoldDB" id="A0A7R9A0X7"/>
<reference evidence="4" key="1">
    <citation type="submission" date="2020-11" db="EMBL/GenBank/DDBJ databases">
        <authorList>
            <person name="Tran Van P."/>
        </authorList>
    </citation>
    <scope>NUCLEOTIDE SEQUENCE</scope>
</reference>